<reference evidence="2" key="1">
    <citation type="submission" date="2020-05" db="EMBL/GenBank/DDBJ databases">
        <title>Mycena genomes resolve the evolution of fungal bioluminescence.</title>
        <authorList>
            <person name="Tsai I.J."/>
        </authorList>
    </citation>
    <scope>NUCLEOTIDE SEQUENCE</scope>
    <source>
        <strain evidence="2">CCC161011</strain>
    </source>
</reference>
<dbReference type="Proteomes" id="UP000620124">
    <property type="component" value="Unassembled WGS sequence"/>
</dbReference>
<protein>
    <submittedName>
        <fullName evidence="2">Uncharacterized protein</fullName>
    </submittedName>
</protein>
<proteinExistence type="predicted"/>
<feature type="region of interest" description="Disordered" evidence="1">
    <location>
        <begin position="69"/>
        <end position="114"/>
    </location>
</feature>
<name>A0A8H6U490_9AGAR</name>
<keyword evidence="3" id="KW-1185">Reference proteome</keyword>
<accession>A0A8H6U490</accession>
<sequence>MSLLPSTLRVSHCRTWPHGDDILSFAPPLCLWKKMHPRGAGGRHGTNHNAQANLYGDGALHGDPFSPSVQSTHPGPQYLGRGPPPGVASGSNIRATSLNTPVPPGRRNNGARTTSLNVLGGGPANTFAFNHATPTPSNRYPGPLAQSYATEQRPGMDQLIDMLQAVLNGNAEMKAGLSSVDARLASVEFAFAQLAPSR</sequence>
<evidence type="ECO:0000313" key="2">
    <source>
        <dbReference type="EMBL" id="KAF7328804.1"/>
    </source>
</evidence>
<dbReference type="EMBL" id="JACAZI010000034">
    <property type="protein sequence ID" value="KAF7328804.1"/>
    <property type="molecule type" value="Genomic_DNA"/>
</dbReference>
<evidence type="ECO:0000313" key="3">
    <source>
        <dbReference type="Proteomes" id="UP000620124"/>
    </source>
</evidence>
<gene>
    <name evidence="2" type="ORF">MVEN_02509300</name>
</gene>
<evidence type="ECO:0000256" key="1">
    <source>
        <dbReference type="SAM" id="MobiDB-lite"/>
    </source>
</evidence>
<dbReference type="AlphaFoldDB" id="A0A8H6U490"/>
<comment type="caution">
    <text evidence="2">The sequence shown here is derived from an EMBL/GenBank/DDBJ whole genome shotgun (WGS) entry which is preliminary data.</text>
</comment>
<dbReference type="OrthoDB" id="3129002at2759"/>
<feature type="compositionally biased region" description="Polar residues" evidence="1">
    <location>
        <begin position="89"/>
        <end position="100"/>
    </location>
</feature>
<organism evidence="2 3">
    <name type="scientific">Mycena venus</name>
    <dbReference type="NCBI Taxonomy" id="2733690"/>
    <lineage>
        <taxon>Eukaryota</taxon>
        <taxon>Fungi</taxon>
        <taxon>Dikarya</taxon>
        <taxon>Basidiomycota</taxon>
        <taxon>Agaricomycotina</taxon>
        <taxon>Agaricomycetes</taxon>
        <taxon>Agaricomycetidae</taxon>
        <taxon>Agaricales</taxon>
        <taxon>Marasmiineae</taxon>
        <taxon>Mycenaceae</taxon>
        <taxon>Mycena</taxon>
    </lineage>
</organism>